<keyword evidence="1" id="KW-0378">Hydrolase</keyword>
<dbReference type="Proteomes" id="UP001595530">
    <property type="component" value="Unassembled WGS sequence"/>
</dbReference>
<dbReference type="RefSeq" id="WP_390332971.1">
    <property type="nucleotide sequence ID" value="NZ_JBHRTP010000088.1"/>
</dbReference>
<dbReference type="InterPro" id="IPR029058">
    <property type="entry name" value="AB_hydrolase_fold"/>
</dbReference>
<keyword evidence="2" id="KW-1185">Reference proteome</keyword>
<reference evidence="2" key="1">
    <citation type="journal article" date="2019" name="Int. J. Syst. Evol. Microbiol.">
        <title>The Global Catalogue of Microorganisms (GCM) 10K type strain sequencing project: providing services to taxonomists for standard genome sequencing and annotation.</title>
        <authorList>
            <consortium name="The Broad Institute Genomics Platform"/>
            <consortium name="The Broad Institute Genome Sequencing Center for Infectious Disease"/>
            <person name="Wu L."/>
            <person name="Ma J."/>
        </authorList>
    </citation>
    <scope>NUCLEOTIDE SEQUENCE [LARGE SCALE GENOMIC DNA]</scope>
    <source>
        <strain evidence="2">KCTC 42986</strain>
    </source>
</reference>
<dbReference type="Gene3D" id="3.40.50.1820">
    <property type="entry name" value="alpha/beta hydrolase"/>
    <property type="match status" value="1"/>
</dbReference>
<evidence type="ECO:0000313" key="2">
    <source>
        <dbReference type="Proteomes" id="UP001595530"/>
    </source>
</evidence>
<name>A0ABV7F6P3_9BURK</name>
<dbReference type="Pfam" id="PF05990">
    <property type="entry name" value="DUF900"/>
    <property type="match status" value="1"/>
</dbReference>
<dbReference type="EMBL" id="JBHRTP010000088">
    <property type="protein sequence ID" value="MFC3110753.1"/>
    <property type="molecule type" value="Genomic_DNA"/>
</dbReference>
<organism evidence="1 2">
    <name type="scientific">Undibacterium arcticum</name>
    <dbReference type="NCBI Taxonomy" id="1762892"/>
    <lineage>
        <taxon>Bacteria</taxon>
        <taxon>Pseudomonadati</taxon>
        <taxon>Pseudomonadota</taxon>
        <taxon>Betaproteobacteria</taxon>
        <taxon>Burkholderiales</taxon>
        <taxon>Oxalobacteraceae</taxon>
        <taxon>Undibacterium</taxon>
    </lineage>
</organism>
<sequence length="334" mass="36970">MIKTKGDLDMAQIDYVMSVRAVAGKKFTDEVGQTRFLFVPKNENPSPDHEVKADKWFKAVRAAGSWKNSKKEARGDILFIAHGYNINEQEVIDRHRRLSEDLNGMGFKGVVVSYDWPCGNQALAYLADRHKAKLTSFQLVNDGIRYLSEVQTPDCPINIHLLGHSVGAYVIREAFDDADDSQLPNGSWNVSQIMFAAGDVSSASMSEGDSGTASLYRHCLRLTNYSNKFDEALGISNVKRMGVAPRAGRIGLPDDAPGIAVNVDCSDYYNQLVSDATILAPDQPSPIMGMKSHSWYFGNLVFTRDLMNTMIGVDRSAFDTRVGTGSRFKLTRPK</sequence>
<dbReference type="InterPro" id="IPR010297">
    <property type="entry name" value="DUF900_hydrolase"/>
</dbReference>
<comment type="caution">
    <text evidence="1">The sequence shown here is derived from an EMBL/GenBank/DDBJ whole genome shotgun (WGS) entry which is preliminary data.</text>
</comment>
<dbReference type="GO" id="GO:0016787">
    <property type="term" value="F:hydrolase activity"/>
    <property type="evidence" value="ECO:0007669"/>
    <property type="project" value="UniProtKB-KW"/>
</dbReference>
<proteinExistence type="predicted"/>
<protein>
    <submittedName>
        <fullName evidence="1">Alpha/beta hydrolase</fullName>
    </submittedName>
</protein>
<dbReference type="SUPFAM" id="SSF53474">
    <property type="entry name" value="alpha/beta-Hydrolases"/>
    <property type="match status" value="1"/>
</dbReference>
<gene>
    <name evidence="1" type="ORF">ACFOFO_22840</name>
</gene>
<accession>A0ABV7F6P3</accession>
<evidence type="ECO:0000313" key="1">
    <source>
        <dbReference type="EMBL" id="MFC3110753.1"/>
    </source>
</evidence>